<proteinExistence type="predicted"/>
<sequence length="99" mass="10862">MFLDPALERPTHEGIGMSAVLISSLRARVSLFLARKPVDAEYYLNCYPDARAAGVDPIRHFAECGHAVPICAATMERAIIRLSPFLALAAVVLPIRRDD</sequence>
<evidence type="ECO:0000313" key="2">
    <source>
        <dbReference type="Proteomes" id="UP000012488"/>
    </source>
</evidence>
<name>A0A6B9FHG1_9HYPH</name>
<dbReference type="KEGG" id="mmes:MMSR116_04565"/>
<dbReference type="AlphaFoldDB" id="A0A6B9FHG1"/>
<evidence type="ECO:0000313" key="1">
    <source>
        <dbReference type="EMBL" id="QGY01256.1"/>
    </source>
</evidence>
<dbReference type="Proteomes" id="UP000012488">
    <property type="component" value="Chromosome"/>
</dbReference>
<accession>A0A6B9FHG1</accession>
<dbReference type="EMBL" id="CP043538">
    <property type="protein sequence ID" value="QGY01256.1"/>
    <property type="molecule type" value="Genomic_DNA"/>
</dbReference>
<protein>
    <submittedName>
        <fullName evidence="1">Uncharacterized protein</fullName>
    </submittedName>
</protein>
<reference evidence="1 2" key="1">
    <citation type="journal article" date="2012" name="Genet. Mol. Biol.">
        <title>Analysis of 16S rRNA and mxaF genes revealing insights into Methylobacterium niche-specific plant association.</title>
        <authorList>
            <person name="Dourado M.N."/>
            <person name="Andreote F.D."/>
            <person name="Dini-Andreote F."/>
            <person name="Conti R."/>
            <person name="Araujo J.M."/>
            <person name="Araujo W.L."/>
        </authorList>
    </citation>
    <scope>NUCLEOTIDE SEQUENCE [LARGE SCALE GENOMIC DNA]</scope>
    <source>
        <strain evidence="1 2">SR1.6/6</strain>
    </source>
</reference>
<organism evidence="1 2">
    <name type="scientific">Methylobacterium mesophilicum SR1.6/6</name>
    <dbReference type="NCBI Taxonomy" id="908290"/>
    <lineage>
        <taxon>Bacteria</taxon>
        <taxon>Pseudomonadati</taxon>
        <taxon>Pseudomonadota</taxon>
        <taxon>Alphaproteobacteria</taxon>
        <taxon>Hyphomicrobiales</taxon>
        <taxon>Methylobacteriaceae</taxon>
        <taxon>Methylobacterium</taxon>
    </lineage>
</organism>
<gene>
    <name evidence="1" type="ORF">MMSR116_04565</name>
</gene>
<reference evidence="1 2" key="2">
    <citation type="journal article" date="2013" name="Genome Announc.">
        <title>Draft Genome Sequence of Methylobacterium mesophilicum Strain SR1.6/6, Isolated from Citrus sinensis.</title>
        <authorList>
            <person name="Marinho Almeida D."/>
            <person name="Dini-Andreote F."/>
            <person name="Camargo Neves A.A."/>
            <person name="Juca Ramos R.T."/>
            <person name="Andreote F.D."/>
            <person name="Carneiro A.R."/>
            <person name="Oliveira de Souza Lima A."/>
            <person name="Caracciolo Gomes de Sa P.H."/>
            <person name="Ribeiro Barbosa M.S."/>
            <person name="Araujo W.L."/>
            <person name="Silva A."/>
        </authorList>
    </citation>
    <scope>NUCLEOTIDE SEQUENCE [LARGE SCALE GENOMIC DNA]</scope>
    <source>
        <strain evidence="1 2">SR1.6/6</strain>
    </source>
</reference>
<dbReference type="OrthoDB" id="9816424at2"/>
<dbReference type="RefSeq" id="WP_010685055.1">
    <property type="nucleotide sequence ID" value="NZ_CP043538.1"/>
</dbReference>